<sequence length="49" mass="5519">MRALGEVEVIKRLVSLRGIGKLRVSKEGLEEAIEEAKKPLFVVKDVIRD</sequence>
<dbReference type="Proteomes" id="UP000185779">
    <property type="component" value="Unassembled WGS sequence"/>
</dbReference>
<reference evidence="1" key="1">
    <citation type="submission" date="2016-05" db="EMBL/GenBank/DDBJ databases">
        <title>Microbial consortia oxidize butane by reversing methanogenesis.</title>
        <authorList>
            <person name="Laso-Perez R."/>
            <person name="Richter M."/>
            <person name="Wegener G."/>
            <person name="Musat F."/>
        </authorList>
    </citation>
    <scope>NUCLEOTIDE SEQUENCE [LARGE SCALE GENOMIC DNA]</scope>
    <source>
        <strain evidence="1">BOX1</strain>
    </source>
</reference>
<evidence type="ECO:0000313" key="1">
    <source>
        <dbReference type="EMBL" id="OFV65904.1"/>
    </source>
</evidence>
<name>A0A1F2P3Y0_9EURY</name>
<evidence type="ECO:0000313" key="2">
    <source>
        <dbReference type="Proteomes" id="UP000185779"/>
    </source>
</evidence>
<accession>A0A1F2P3Y0</accession>
<dbReference type="EMBL" id="LYOR01000005">
    <property type="protein sequence ID" value="OFV65904.1"/>
    <property type="molecule type" value="Genomic_DNA"/>
</dbReference>
<dbReference type="AlphaFoldDB" id="A0A1F2P3Y0"/>
<comment type="caution">
    <text evidence="1">The sequence shown here is derived from an EMBL/GenBank/DDBJ whole genome shotgun (WGS) entry which is preliminary data.</text>
</comment>
<gene>
    <name evidence="1" type="ORF">SBU_001086</name>
</gene>
<proteinExistence type="predicted"/>
<protein>
    <submittedName>
        <fullName evidence="1">Uncharacterized protein</fullName>
    </submittedName>
</protein>
<organism evidence="1 2">
    <name type="scientific">Candidatus Syntropharchaeum butanivorans</name>
    <dbReference type="NCBI Taxonomy" id="1839936"/>
    <lineage>
        <taxon>Archaea</taxon>
        <taxon>Methanobacteriati</taxon>
        <taxon>Methanobacteriota</taxon>
        <taxon>Stenosarchaea group</taxon>
        <taxon>Methanomicrobia</taxon>
        <taxon>Methanosarcinales</taxon>
        <taxon>ANME-2 cluster</taxon>
        <taxon>Candidatus Syntropharchaeum</taxon>
    </lineage>
</organism>
<keyword evidence="2" id="KW-1185">Reference proteome</keyword>
<dbReference type="STRING" id="1839936.SBU_001086"/>